<organism evidence="1 2">
    <name type="scientific">Fonsecaea erecta</name>
    <dbReference type="NCBI Taxonomy" id="1367422"/>
    <lineage>
        <taxon>Eukaryota</taxon>
        <taxon>Fungi</taxon>
        <taxon>Dikarya</taxon>
        <taxon>Ascomycota</taxon>
        <taxon>Pezizomycotina</taxon>
        <taxon>Eurotiomycetes</taxon>
        <taxon>Chaetothyriomycetidae</taxon>
        <taxon>Chaetothyriales</taxon>
        <taxon>Herpotrichiellaceae</taxon>
        <taxon>Fonsecaea</taxon>
    </lineage>
</organism>
<protein>
    <submittedName>
        <fullName evidence="1">Uncharacterized protein</fullName>
    </submittedName>
</protein>
<keyword evidence="2" id="KW-1185">Reference proteome</keyword>
<evidence type="ECO:0000313" key="2">
    <source>
        <dbReference type="Proteomes" id="UP000078343"/>
    </source>
</evidence>
<accession>A0A178Z418</accession>
<dbReference type="SUPFAM" id="SSF64484">
    <property type="entry name" value="beta and beta-prime subunits of DNA dependent RNA-polymerase"/>
    <property type="match status" value="1"/>
</dbReference>
<dbReference type="EMBL" id="LVYI01000017">
    <property type="protein sequence ID" value="OAP53943.1"/>
    <property type="molecule type" value="Genomic_DNA"/>
</dbReference>
<dbReference type="GeneID" id="30015990"/>
<dbReference type="AlphaFoldDB" id="A0A178Z418"/>
<comment type="caution">
    <text evidence="1">The sequence shown here is derived from an EMBL/GenBank/DDBJ whole genome shotgun (WGS) entry which is preliminary data.</text>
</comment>
<gene>
    <name evidence="1" type="ORF">AYL99_11823</name>
</gene>
<sequence>MATGESKPLVMTPFMCALSKMSTESAPIVFPGKYIVTAFVNRTLNTEDAYVVSKELAESGMFSWSGLIYYPLPKNVGYVRVGMVVKDQYWWAPAIEGTVLEVEISRSGDPIAVVYVASKVLRIGDKLGIMHGLKFTVGELLPYEVTVTSVVPEDEMPSIIDEKTGKEFKPNMLISTKNLARGLGGQVREMAAVTNIFDSIEAFRTKEMHRPRKAVVMSFEDQKRVTPRLPKGDVVVRGKRLTFTDTTKKLRTVRATYGIMRILQLRHIAALKHHYLSTVFRSITVPRGRYRMGTPRLSEGELLAIVMQNCTSVDRDRLRLPVPEAALDGEDS</sequence>
<reference evidence="1 2" key="1">
    <citation type="submission" date="2016-04" db="EMBL/GenBank/DDBJ databases">
        <title>Draft genome of Fonsecaea erecta CBS 125763.</title>
        <authorList>
            <person name="Weiss V.A."/>
            <person name="Vicente V.A."/>
            <person name="Raittz R.T."/>
            <person name="Moreno L.F."/>
            <person name="De Souza E.M."/>
            <person name="Pedrosa F.O."/>
            <person name="Steffens M.B."/>
            <person name="Faoro H."/>
            <person name="Tadra-Sfeir M.Z."/>
            <person name="Najafzadeh M.J."/>
            <person name="Felipe M.S."/>
            <person name="Teixeira M."/>
            <person name="Sun J."/>
            <person name="Xi L."/>
            <person name="Gomes R."/>
            <person name="De Azevedo C.M."/>
            <person name="Salgado C.G."/>
            <person name="Da Silva M.B."/>
            <person name="Nascimento M.F."/>
            <person name="Queiroz-Telles F."/>
            <person name="Attili D.S."/>
            <person name="Gorbushina A."/>
        </authorList>
    </citation>
    <scope>NUCLEOTIDE SEQUENCE [LARGE SCALE GENOMIC DNA]</scope>
    <source>
        <strain evidence="1 2">CBS 125763</strain>
    </source>
</reference>
<dbReference type="OrthoDB" id="5424532at2759"/>
<dbReference type="Proteomes" id="UP000078343">
    <property type="component" value="Unassembled WGS sequence"/>
</dbReference>
<name>A0A178Z418_9EURO</name>
<evidence type="ECO:0000313" key="1">
    <source>
        <dbReference type="EMBL" id="OAP53943.1"/>
    </source>
</evidence>
<dbReference type="RefSeq" id="XP_018687310.1">
    <property type="nucleotide sequence ID" value="XM_018843327.1"/>
</dbReference>
<proteinExistence type="predicted"/>